<protein>
    <submittedName>
        <fullName evidence="1">Uncharacterized protein</fullName>
    </submittedName>
</protein>
<proteinExistence type="predicted"/>
<evidence type="ECO:0000313" key="1">
    <source>
        <dbReference type="EMBL" id="PSB52662.1"/>
    </source>
</evidence>
<evidence type="ECO:0000313" key="2">
    <source>
        <dbReference type="Proteomes" id="UP000238937"/>
    </source>
</evidence>
<gene>
    <name evidence="1" type="ORF">C7B77_20290</name>
</gene>
<comment type="caution">
    <text evidence="1">The sequence shown here is derived from an EMBL/GenBank/DDBJ whole genome shotgun (WGS) entry which is preliminary data.</text>
</comment>
<dbReference type="EMBL" id="PVWO01000320">
    <property type="protein sequence ID" value="PSB52662.1"/>
    <property type="molecule type" value="Genomic_DNA"/>
</dbReference>
<organism evidence="1 2">
    <name type="scientific">Chamaesiphon polymorphus CCALA 037</name>
    <dbReference type="NCBI Taxonomy" id="2107692"/>
    <lineage>
        <taxon>Bacteria</taxon>
        <taxon>Bacillati</taxon>
        <taxon>Cyanobacteriota</taxon>
        <taxon>Cyanophyceae</taxon>
        <taxon>Gomontiellales</taxon>
        <taxon>Chamaesiphonaceae</taxon>
        <taxon>Chamaesiphon</taxon>
    </lineage>
</organism>
<reference evidence="1 2" key="1">
    <citation type="submission" date="2018-03" db="EMBL/GenBank/DDBJ databases">
        <title>The ancient ancestry and fast evolution of plastids.</title>
        <authorList>
            <person name="Moore K.R."/>
            <person name="Magnabosco C."/>
            <person name="Momper L."/>
            <person name="Gold D.A."/>
            <person name="Bosak T."/>
            <person name="Fournier G.P."/>
        </authorList>
    </citation>
    <scope>NUCLEOTIDE SEQUENCE [LARGE SCALE GENOMIC DNA]</scope>
    <source>
        <strain evidence="1 2">CCALA 037</strain>
    </source>
</reference>
<dbReference type="Proteomes" id="UP000238937">
    <property type="component" value="Unassembled WGS sequence"/>
</dbReference>
<dbReference type="AlphaFoldDB" id="A0A2T1G5Z8"/>
<sequence>MYGSYVGWVAAHRLGGSLPVVCDKTEQSETQQHQFTHYPLPKIEPIVIDAREPIDRAIY</sequence>
<keyword evidence="2" id="KW-1185">Reference proteome</keyword>
<name>A0A2T1G5Z8_9CYAN</name>
<accession>A0A2T1G5Z8</accession>